<comment type="caution">
    <text evidence="2">The sequence shown here is derived from an EMBL/GenBank/DDBJ whole genome shotgun (WGS) entry which is preliminary data.</text>
</comment>
<dbReference type="RefSeq" id="WP_302038504.1">
    <property type="nucleotide sequence ID" value="NZ_JAUKPO010000008.1"/>
</dbReference>
<proteinExistence type="predicted"/>
<keyword evidence="3" id="KW-1185">Reference proteome</keyword>
<dbReference type="PROSITE" id="PS51257">
    <property type="entry name" value="PROKAR_LIPOPROTEIN"/>
    <property type="match status" value="1"/>
</dbReference>
<sequence length="217" mass="23162">MKLLILVLFLACLLSGCGGSPDDLATDSSATAEASISSDTFSNSDTDDLPMESVAIAIDQAGIINVGMSLTDVYQWFDSAQVQKVLEKKSANNAAHVYSLLSTEAVPLMILFVSATDTITGIIIHNPAYQTEKGIGVGSTFSQLSREYHIASITATKDRQVIATVEELQKKEIENGKETTVAVKFELGVDSGSVLVENNAVVPSSIPPHIQITRIFL</sequence>
<name>A0ABT8RAG5_9BACT</name>
<evidence type="ECO:0000313" key="3">
    <source>
        <dbReference type="Proteomes" id="UP001168528"/>
    </source>
</evidence>
<evidence type="ECO:0000313" key="2">
    <source>
        <dbReference type="EMBL" id="MDO1447700.1"/>
    </source>
</evidence>
<dbReference type="Proteomes" id="UP001168528">
    <property type="component" value="Unassembled WGS sequence"/>
</dbReference>
<accession>A0ABT8RAG5</accession>
<evidence type="ECO:0000256" key="1">
    <source>
        <dbReference type="SAM" id="SignalP"/>
    </source>
</evidence>
<organism evidence="2 3">
    <name type="scientific">Rhodocytophaga aerolata</name>
    <dbReference type="NCBI Taxonomy" id="455078"/>
    <lineage>
        <taxon>Bacteria</taxon>
        <taxon>Pseudomonadati</taxon>
        <taxon>Bacteroidota</taxon>
        <taxon>Cytophagia</taxon>
        <taxon>Cytophagales</taxon>
        <taxon>Rhodocytophagaceae</taxon>
        <taxon>Rhodocytophaga</taxon>
    </lineage>
</organism>
<protein>
    <submittedName>
        <fullName evidence="2">Uncharacterized protein</fullName>
    </submittedName>
</protein>
<gene>
    <name evidence="2" type="ORF">Q0590_15625</name>
</gene>
<dbReference type="EMBL" id="JAUKPO010000008">
    <property type="protein sequence ID" value="MDO1447700.1"/>
    <property type="molecule type" value="Genomic_DNA"/>
</dbReference>
<feature type="chain" id="PRO_5045055159" evidence="1">
    <location>
        <begin position="26"/>
        <end position="217"/>
    </location>
</feature>
<keyword evidence="1" id="KW-0732">Signal</keyword>
<feature type="signal peptide" evidence="1">
    <location>
        <begin position="1"/>
        <end position="25"/>
    </location>
</feature>
<reference evidence="2" key="1">
    <citation type="submission" date="2023-07" db="EMBL/GenBank/DDBJ databases">
        <title>The genome sequence of Rhodocytophaga aerolata KACC 12507.</title>
        <authorList>
            <person name="Zhang X."/>
        </authorList>
    </citation>
    <scope>NUCLEOTIDE SEQUENCE</scope>
    <source>
        <strain evidence="2">KACC 12507</strain>
    </source>
</reference>